<gene>
    <name evidence="1" type="ORF">AUEXF2481DRAFT_133442</name>
</gene>
<accession>A0A074ZQ11</accession>
<dbReference type="HOGENOM" id="CLU_1731083_0_0_1"/>
<proteinExistence type="predicted"/>
<name>A0A074ZQ11_AURSE</name>
<organism evidence="1 2">
    <name type="scientific">Aureobasidium subglaciale (strain EXF-2481)</name>
    <name type="common">Aureobasidium pullulans var. subglaciale</name>
    <dbReference type="NCBI Taxonomy" id="1043005"/>
    <lineage>
        <taxon>Eukaryota</taxon>
        <taxon>Fungi</taxon>
        <taxon>Dikarya</taxon>
        <taxon>Ascomycota</taxon>
        <taxon>Pezizomycotina</taxon>
        <taxon>Dothideomycetes</taxon>
        <taxon>Dothideomycetidae</taxon>
        <taxon>Dothideales</taxon>
        <taxon>Saccotheciaceae</taxon>
        <taxon>Aureobasidium</taxon>
    </lineage>
</organism>
<dbReference type="AlphaFoldDB" id="A0A074ZQ11"/>
<dbReference type="GeneID" id="25362035"/>
<reference evidence="1 2" key="1">
    <citation type="journal article" date="2014" name="BMC Genomics">
        <title>Genome sequencing of four Aureobasidium pullulans varieties: biotechnological potential, stress tolerance, and description of new species.</title>
        <authorList>
            <person name="Gostin Ar C."/>
            <person name="Ohm R.A."/>
            <person name="Kogej T."/>
            <person name="Sonjak S."/>
            <person name="Turk M."/>
            <person name="Zajc J."/>
            <person name="Zalar P."/>
            <person name="Grube M."/>
            <person name="Sun H."/>
            <person name="Han J."/>
            <person name="Sharma A."/>
            <person name="Chiniquy J."/>
            <person name="Ngan C.Y."/>
            <person name="Lipzen A."/>
            <person name="Barry K."/>
            <person name="Grigoriev I.V."/>
            <person name="Gunde-Cimerman N."/>
        </authorList>
    </citation>
    <scope>NUCLEOTIDE SEQUENCE [LARGE SCALE GENOMIC DNA]</scope>
    <source>
        <strain evidence="1 2">EXF-2481</strain>
    </source>
</reference>
<dbReference type="Proteomes" id="UP000030641">
    <property type="component" value="Unassembled WGS sequence"/>
</dbReference>
<dbReference type="RefSeq" id="XP_013348895.1">
    <property type="nucleotide sequence ID" value="XM_013493441.1"/>
</dbReference>
<keyword evidence="2" id="KW-1185">Reference proteome</keyword>
<dbReference type="InParanoid" id="A0A074ZQ11"/>
<evidence type="ECO:0000313" key="1">
    <source>
        <dbReference type="EMBL" id="KER00397.1"/>
    </source>
</evidence>
<evidence type="ECO:0000313" key="2">
    <source>
        <dbReference type="Proteomes" id="UP000030641"/>
    </source>
</evidence>
<sequence>MKASHCRRRARCVGILSWHDSRLRGGWVSVCVQLHVVIGEAHSQRPTPRNPCDGSPCRIPLESASACRPITGVRRAFLSKLNPWPMEWMLLFLVLLVVCTRSKNHGRTVAWLVVNGRKGETDGWPSDGQASAWSKGLQTLASGDGHTTCSL</sequence>
<protein>
    <submittedName>
        <fullName evidence="1">Uncharacterized protein</fullName>
    </submittedName>
</protein>
<dbReference type="EMBL" id="KL584749">
    <property type="protein sequence ID" value="KER00397.1"/>
    <property type="molecule type" value="Genomic_DNA"/>
</dbReference>